<dbReference type="RefSeq" id="XP_005537194.1">
    <property type="nucleotide sequence ID" value="XM_005537137.1"/>
</dbReference>
<feature type="domain" description="Methyltransferase" evidence="1">
    <location>
        <begin position="282"/>
        <end position="389"/>
    </location>
</feature>
<protein>
    <submittedName>
        <fullName evidence="2">Similar to ubiquinone/menaquinone biosynthesis methlytransferase family protein</fullName>
    </submittedName>
</protein>
<name>M1VIX5_CYAM1</name>
<dbReference type="GO" id="GO:0008168">
    <property type="term" value="F:methyltransferase activity"/>
    <property type="evidence" value="ECO:0007669"/>
    <property type="project" value="TreeGrafter"/>
</dbReference>
<reference evidence="2 3" key="1">
    <citation type="journal article" date="2004" name="Nature">
        <title>Genome sequence of the ultrasmall unicellular red alga Cyanidioschyzon merolae 10D.</title>
        <authorList>
            <person name="Matsuzaki M."/>
            <person name="Misumi O."/>
            <person name="Shin-i T."/>
            <person name="Maruyama S."/>
            <person name="Takahara M."/>
            <person name="Miyagishima S."/>
            <person name="Mori T."/>
            <person name="Nishida K."/>
            <person name="Yagisawa F."/>
            <person name="Nishida K."/>
            <person name="Yoshida Y."/>
            <person name="Nishimura Y."/>
            <person name="Nakao S."/>
            <person name="Kobayashi T."/>
            <person name="Momoyama Y."/>
            <person name="Higashiyama T."/>
            <person name="Minoda A."/>
            <person name="Sano M."/>
            <person name="Nomoto H."/>
            <person name="Oishi K."/>
            <person name="Hayashi H."/>
            <person name="Ohta F."/>
            <person name="Nishizaka S."/>
            <person name="Haga S."/>
            <person name="Miura S."/>
            <person name="Morishita T."/>
            <person name="Kabeya Y."/>
            <person name="Terasawa K."/>
            <person name="Suzuki Y."/>
            <person name="Ishii Y."/>
            <person name="Asakawa S."/>
            <person name="Takano H."/>
            <person name="Ohta N."/>
            <person name="Kuroiwa H."/>
            <person name="Tanaka K."/>
            <person name="Shimizu N."/>
            <person name="Sugano S."/>
            <person name="Sato N."/>
            <person name="Nozaki H."/>
            <person name="Ogasawara N."/>
            <person name="Kohara Y."/>
            <person name="Kuroiwa T."/>
        </authorList>
    </citation>
    <scope>NUCLEOTIDE SEQUENCE [LARGE SCALE GENOMIC DNA]</scope>
    <source>
        <strain evidence="2 3">10D</strain>
    </source>
</reference>
<dbReference type="STRING" id="280699.M1VIX5"/>
<dbReference type="AlphaFoldDB" id="M1VIX5"/>
<dbReference type="OMA" id="RWNDILP"/>
<organism evidence="2 3">
    <name type="scientific">Cyanidioschyzon merolae (strain NIES-3377 / 10D)</name>
    <name type="common">Unicellular red alga</name>
    <dbReference type="NCBI Taxonomy" id="280699"/>
    <lineage>
        <taxon>Eukaryota</taxon>
        <taxon>Rhodophyta</taxon>
        <taxon>Bangiophyceae</taxon>
        <taxon>Cyanidiales</taxon>
        <taxon>Cyanidiaceae</taxon>
        <taxon>Cyanidioschyzon</taxon>
    </lineage>
</organism>
<evidence type="ECO:0000313" key="2">
    <source>
        <dbReference type="EMBL" id="BAM81158.1"/>
    </source>
</evidence>
<dbReference type="Gene3D" id="3.40.50.150">
    <property type="entry name" value="Vaccinia Virus protein VP39"/>
    <property type="match status" value="1"/>
</dbReference>
<dbReference type="Proteomes" id="UP000007014">
    <property type="component" value="Chromosome 14"/>
</dbReference>
<evidence type="ECO:0000313" key="3">
    <source>
        <dbReference type="Proteomes" id="UP000007014"/>
    </source>
</evidence>
<dbReference type="KEGG" id="cme:CYME_CMN011C"/>
<proteinExistence type="predicted"/>
<accession>M1VIX5</accession>
<dbReference type="PANTHER" id="PTHR42912:SF81">
    <property type="entry name" value="METHYLTRANSFERASE DOMAIN-CONTAINING PROTEIN"/>
    <property type="match status" value="1"/>
</dbReference>
<dbReference type="CDD" id="cd02440">
    <property type="entry name" value="AdoMet_MTases"/>
    <property type="match status" value="1"/>
</dbReference>
<dbReference type="Gramene" id="CMN011CT">
    <property type="protein sequence ID" value="CMN011CT"/>
    <property type="gene ID" value="CMN011C"/>
</dbReference>
<dbReference type="InterPro" id="IPR050508">
    <property type="entry name" value="Methyltransf_Superfamily"/>
</dbReference>
<dbReference type="InterPro" id="IPR029063">
    <property type="entry name" value="SAM-dependent_MTases_sf"/>
</dbReference>
<keyword evidence="2" id="KW-0830">Ubiquinone</keyword>
<dbReference type="HOGENOM" id="CLU_037171_1_0_1"/>
<dbReference type="eggNOG" id="KOG1269">
    <property type="taxonomic scope" value="Eukaryota"/>
</dbReference>
<gene>
    <name evidence="2" type="ORF">CYME_CMN011C</name>
</gene>
<sequence>MWTAAWYRDFGRHGLQRASLAKHLPLRTLVQRSRSRTTGTQRLVRRLSDLRLASVPNPSYRQAQSTTRIERYRLSPLQAVRCGVSLVKYATGTALRSAFFLLFRFAMLQLVASGSQWSSNLNTQQVVFFSRDWRAQLEFVNFFFGELSLLASKEWRHIQAGTYIMPAVPTRHSLDLVPRLVDFIQNLGDSMKLREAGIVDAVPEAFRLNSFYPEYYKQNFHYQTDGYLSAESAARYDFQVEVLFGGLADMMRRQALVPLLGFLRAEVSKRTPSSNGHPTLSVLNVPCGPGGFLLDLMDNLAADERLRNVKVTSLDLSPFYLQRAQTRVQALPESTPRRNAAFVHANAESLPFPDASFDAIVSIYLFHELPMSARERVIAEWTRVLRPGGRIVFADSIQTGDNPRMEAAMNRFRVNYHEPYYLEYIETNLPQLFKQASGGQLSNREQDISFLTKVCVFEKQGGI</sequence>
<dbReference type="OrthoDB" id="5757at2759"/>
<dbReference type="GeneID" id="16995238"/>
<reference evidence="2 3" key="2">
    <citation type="journal article" date="2007" name="BMC Biol.">
        <title>A 100%-complete sequence reveals unusually simple genomic features in the hot-spring red alga Cyanidioschyzon merolae.</title>
        <authorList>
            <person name="Nozaki H."/>
            <person name="Takano H."/>
            <person name="Misumi O."/>
            <person name="Terasawa K."/>
            <person name="Matsuzaki M."/>
            <person name="Maruyama S."/>
            <person name="Nishida K."/>
            <person name="Yagisawa F."/>
            <person name="Yoshida Y."/>
            <person name="Fujiwara T."/>
            <person name="Takio S."/>
            <person name="Tamura K."/>
            <person name="Chung S.J."/>
            <person name="Nakamura S."/>
            <person name="Kuroiwa H."/>
            <person name="Tanaka K."/>
            <person name="Sato N."/>
            <person name="Kuroiwa T."/>
        </authorList>
    </citation>
    <scope>NUCLEOTIDE SEQUENCE [LARGE SCALE GENOMIC DNA]</scope>
    <source>
        <strain evidence="2 3">10D</strain>
    </source>
</reference>
<dbReference type="SUPFAM" id="SSF53335">
    <property type="entry name" value="S-adenosyl-L-methionine-dependent methyltransferases"/>
    <property type="match status" value="1"/>
</dbReference>
<dbReference type="Pfam" id="PF13649">
    <property type="entry name" value="Methyltransf_25"/>
    <property type="match status" value="1"/>
</dbReference>
<evidence type="ECO:0000259" key="1">
    <source>
        <dbReference type="Pfam" id="PF13649"/>
    </source>
</evidence>
<keyword evidence="3" id="KW-1185">Reference proteome</keyword>
<dbReference type="InterPro" id="IPR041698">
    <property type="entry name" value="Methyltransf_25"/>
</dbReference>
<dbReference type="PANTHER" id="PTHR42912">
    <property type="entry name" value="METHYLTRANSFERASE"/>
    <property type="match status" value="1"/>
</dbReference>
<dbReference type="EMBL" id="AP006496">
    <property type="protein sequence ID" value="BAM81158.1"/>
    <property type="molecule type" value="Genomic_DNA"/>
</dbReference>